<organism evidence="1 2">
    <name type="scientific">Protopolystoma xenopodis</name>
    <dbReference type="NCBI Taxonomy" id="117903"/>
    <lineage>
        <taxon>Eukaryota</taxon>
        <taxon>Metazoa</taxon>
        <taxon>Spiralia</taxon>
        <taxon>Lophotrochozoa</taxon>
        <taxon>Platyhelminthes</taxon>
        <taxon>Monogenea</taxon>
        <taxon>Polyopisthocotylea</taxon>
        <taxon>Polystomatidea</taxon>
        <taxon>Polystomatidae</taxon>
        <taxon>Protopolystoma</taxon>
    </lineage>
</organism>
<keyword evidence="2" id="KW-1185">Reference proteome</keyword>
<sequence>MLAAAPRNVMRLISNGTNELPKAVRVTSKSARRRSKAKKAVHVHQATEPTTLCAKYDLSNGSFPIKMTSLPVGGENEHCQFLQGSEFFAIDPLRVLSVERPMQIEDKIDSQMRFHTLSQLRAFHLAYYDLLPITFCKTVTLLDSFVAKVKVKPVFALCVTAA</sequence>
<gene>
    <name evidence="1" type="ORF">PXEA_LOCUS21874</name>
</gene>
<comment type="caution">
    <text evidence="1">The sequence shown here is derived from an EMBL/GenBank/DDBJ whole genome shotgun (WGS) entry which is preliminary data.</text>
</comment>
<protein>
    <submittedName>
        <fullName evidence="1">Uncharacterized protein</fullName>
    </submittedName>
</protein>
<dbReference type="Proteomes" id="UP000784294">
    <property type="component" value="Unassembled WGS sequence"/>
</dbReference>
<accession>A0A3S5AU23</accession>
<reference evidence="1" key="1">
    <citation type="submission" date="2018-11" db="EMBL/GenBank/DDBJ databases">
        <authorList>
            <consortium name="Pathogen Informatics"/>
        </authorList>
    </citation>
    <scope>NUCLEOTIDE SEQUENCE</scope>
</reference>
<dbReference type="AlphaFoldDB" id="A0A3S5AU23"/>
<proteinExistence type="predicted"/>
<feature type="non-terminal residue" evidence="1">
    <location>
        <position position="1"/>
    </location>
</feature>
<evidence type="ECO:0000313" key="1">
    <source>
        <dbReference type="EMBL" id="VEL28434.1"/>
    </source>
</evidence>
<evidence type="ECO:0000313" key="2">
    <source>
        <dbReference type="Proteomes" id="UP000784294"/>
    </source>
</evidence>
<name>A0A3S5AU23_9PLAT</name>
<dbReference type="EMBL" id="CAAALY010095072">
    <property type="protein sequence ID" value="VEL28434.1"/>
    <property type="molecule type" value="Genomic_DNA"/>
</dbReference>